<proteinExistence type="predicted"/>
<dbReference type="InterPro" id="IPR002692">
    <property type="entry name" value="S45"/>
</dbReference>
<dbReference type="AlphaFoldDB" id="A0A846HJ20"/>
<dbReference type="GO" id="GO:0017000">
    <property type="term" value="P:antibiotic biosynthetic process"/>
    <property type="evidence" value="ECO:0007669"/>
    <property type="project" value="InterPro"/>
</dbReference>
<dbReference type="RefSeq" id="WP_201280721.1">
    <property type="nucleotide sequence ID" value="NZ_JTCM02000185.1"/>
</dbReference>
<evidence type="ECO:0000256" key="1">
    <source>
        <dbReference type="SAM" id="MobiDB-lite"/>
    </source>
</evidence>
<protein>
    <submittedName>
        <fullName evidence="2">Acylase</fullName>
    </submittedName>
</protein>
<dbReference type="Pfam" id="PF01804">
    <property type="entry name" value="Penicil_amidase"/>
    <property type="match status" value="1"/>
</dbReference>
<dbReference type="SUPFAM" id="SSF56235">
    <property type="entry name" value="N-terminal nucleophile aminohydrolases (Ntn hydrolases)"/>
    <property type="match status" value="1"/>
</dbReference>
<keyword evidence="3" id="KW-1185">Reference proteome</keyword>
<dbReference type="EMBL" id="JTCM02000185">
    <property type="protein sequence ID" value="NEU77366.1"/>
    <property type="molecule type" value="Genomic_DNA"/>
</dbReference>
<evidence type="ECO:0000313" key="2">
    <source>
        <dbReference type="EMBL" id="NEU77366.1"/>
    </source>
</evidence>
<accession>A0A846HJ20</accession>
<comment type="caution">
    <text evidence="2">The sequence shown here is derived from an EMBL/GenBank/DDBJ whole genome shotgun (WGS) entry which is preliminary data.</text>
</comment>
<feature type="non-terminal residue" evidence="2">
    <location>
        <position position="1"/>
    </location>
</feature>
<feature type="compositionally biased region" description="Polar residues" evidence="1">
    <location>
        <begin position="1"/>
        <end position="10"/>
    </location>
</feature>
<feature type="region of interest" description="Disordered" evidence="1">
    <location>
        <begin position="1"/>
        <end position="21"/>
    </location>
</feature>
<dbReference type="Gene3D" id="3.60.20.10">
    <property type="entry name" value="Glutamine Phosphoribosylpyrophosphate, subunit 1, domain 1"/>
    <property type="match status" value="1"/>
</dbReference>
<dbReference type="Proteomes" id="UP000031549">
    <property type="component" value="Unassembled WGS sequence"/>
</dbReference>
<reference evidence="2 3" key="1">
    <citation type="journal article" date="2015" name="Genome Announc.">
        <title>Draft Genome Sequence of Cyanobacterium Hassallia byssoidea Strain VB512170, Isolated from Monuments in India.</title>
        <authorList>
            <person name="Singh D."/>
            <person name="Chandrababunaidu M.M."/>
            <person name="Panda A."/>
            <person name="Sen D."/>
            <person name="Bhattacharyya S."/>
            <person name="Adhikary S.P."/>
            <person name="Tripathy S."/>
        </authorList>
    </citation>
    <scope>NUCLEOTIDE SEQUENCE [LARGE SCALE GENOMIC DNA]</scope>
    <source>
        <strain evidence="2 3">VB512170</strain>
    </source>
</reference>
<name>A0A846HJ20_9CYAN</name>
<dbReference type="InterPro" id="IPR029055">
    <property type="entry name" value="Ntn_hydrolases_N"/>
</dbReference>
<gene>
    <name evidence="2" type="ORF">PI95_034070</name>
</gene>
<evidence type="ECO:0000313" key="3">
    <source>
        <dbReference type="Proteomes" id="UP000031549"/>
    </source>
</evidence>
<dbReference type="GO" id="GO:0016787">
    <property type="term" value="F:hydrolase activity"/>
    <property type="evidence" value="ECO:0007669"/>
    <property type="project" value="InterPro"/>
</dbReference>
<organism evidence="2 3">
    <name type="scientific">Hassallia byssoidea VB512170</name>
    <dbReference type="NCBI Taxonomy" id="1304833"/>
    <lineage>
        <taxon>Bacteria</taxon>
        <taxon>Bacillati</taxon>
        <taxon>Cyanobacteriota</taxon>
        <taxon>Cyanophyceae</taxon>
        <taxon>Nostocales</taxon>
        <taxon>Tolypothrichaceae</taxon>
        <taxon>Hassallia</taxon>
    </lineage>
</organism>
<sequence>DKNGQPSSENVVGDRGSSKQGCPFLSIVCETPLNSKNAHFQAVAGDSFVAAIEFSNPVKAMALTSYGNASQPSSPHVGEQLQMFAHKQLRPVWRESKEIQAHLAERTAF</sequence>